<gene>
    <name evidence="3" type="ORF">BJG266_LOCUS25478</name>
    <name evidence="2" type="ORF">QVE165_LOCUS14386</name>
</gene>
<dbReference type="Proteomes" id="UP000663832">
    <property type="component" value="Unassembled WGS sequence"/>
</dbReference>
<name>A0A814UI37_9BILA</name>
<evidence type="ECO:0000256" key="1">
    <source>
        <dbReference type="SAM" id="Phobius"/>
    </source>
</evidence>
<keyword evidence="1" id="KW-0472">Membrane</keyword>
<feature type="transmembrane region" description="Helical" evidence="1">
    <location>
        <begin position="54"/>
        <end position="75"/>
    </location>
</feature>
<dbReference type="OrthoDB" id="10047678at2759"/>
<evidence type="ECO:0000313" key="4">
    <source>
        <dbReference type="Proteomes" id="UP000663832"/>
    </source>
</evidence>
<proteinExistence type="predicted"/>
<sequence>MTDIPPRPKSIFIRLHDRFDSRYPRDLYGIINPDEFQESMNRINHPILSKKKNFYIISIISLFLVTLGICLIIAAKTTANPNSEIGALMIIGILTIHLGLWPSCIACCLIHYRRDRKLIEAVEKESIKYSCRSPTPCGWRLESPNYTTGRYENEFSNLVIDIGRSMIAESEMCDSNQVTPISILLSQHQDNSTPPSYSQEDDSVSISLFQHQDDTSSPPPYSAQIPRFCSQCNAPRPDLTTKFCSFCGHSFDKYQI</sequence>
<dbReference type="EMBL" id="CAJNOI010000197">
    <property type="protein sequence ID" value="CAF1175996.1"/>
    <property type="molecule type" value="Genomic_DNA"/>
</dbReference>
<keyword evidence="1" id="KW-1133">Transmembrane helix</keyword>
<accession>A0A814UI37</accession>
<keyword evidence="4" id="KW-1185">Reference proteome</keyword>
<dbReference type="AlphaFoldDB" id="A0A814UI37"/>
<dbReference type="EMBL" id="CAJNOM010000076">
    <property type="protein sequence ID" value="CAF0990886.1"/>
    <property type="molecule type" value="Genomic_DNA"/>
</dbReference>
<evidence type="ECO:0000313" key="2">
    <source>
        <dbReference type="EMBL" id="CAF0990886.1"/>
    </source>
</evidence>
<dbReference type="Proteomes" id="UP000663877">
    <property type="component" value="Unassembled WGS sequence"/>
</dbReference>
<feature type="transmembrane region" description="Helical" evidence="1">
    <location>
        <begin position="87"/>
        <end position="110"/>
    </location>
</feature>
<reference evidence="3" key="1">
    <citation type="submission" date="2021-02" db="EMBL/GenBank/DDBJ databases">
        <authorList>
            <person name="Nowell W R."/>
        </authorList>
    </citation>
    <scope>NUCLEOTIDE SEQUENCE</scope>
</reference>
<organism evidence="3 5">
    <name type="scientific">Adineta steineri</name>
    <dbReference type="NCBI Taxonomy" id="433720"/>
    <lineage>
        <taxon>Eukaryota</taxon>
        <taxon>Metazoa</taxon>
        <taxon>Spiralia</taxon>
        <taxon>Gnathifera</taxon>
        <taxon>Rotifera</taxon>
        <taxon>Eurotatoria</taxon>
        <taxon>Bdelloidea</taxon>
        <taxon>Adinetida</taxon>
        <taxon>Adinetidae</taxon>
        <taxon>Adineta</taxon>
    </lineage>
</organism>
<protein>
    <submittedName>
        <fullName evidence="3">Uncharacterized protein</fullName>
    </submittedName>
</protein>
<keyword evidence="1" id="KW-0812">Transmembrane</keyword>
<evidence type="ECO:0000313" key="5">
    <source>
        <dbReference type="Proteomes" id="UP000663877"/>
    </source>
</evidence>
<evidence type="ECO:0000313" key="3">
    <source>
        <dbReference type="EMBL" id="CAF1175996.1"/>
    </source>
</evidence>
<comment type="caution">
    <text evidence="3">The sequence shown here is derived from an EMBL/GenBank/DDBJ whole genome shotgun (WGS) entry which is preliminary data.</text>
</comment>